<gene>
    <name evidence="1" type="ORF">M2350_000954</name>
</gene>
<reference evidence="1 2" key="1">
    <citation type="submission" date="2022-08" db="EMBL/GenBank/DDBJ databases">
        <title>Bacterial and archaeal communities from various locations to study Microbial Dark Matter (Phase II).</title>
        <authorList>
            <person name="Stepanauskas R."/>
        </authorList>
    </citation>
    <scope>NUCLEOTIDE SEQUENCE [LARGE SCALE GENOMIC DNA]</scope>
    <source>
        <strain evidence="1 2">PD1</strain>
    </source>
</reference>
<evidence type="ECO:0008006" key="3">
    <source>
        <dbReference type="Google" id="ProtNLM"/>
    </source>
</evidence>
<keyword evidence="2" id="KW-1185">Reference proteome</keyword>
<protein>
    <recommendedName>
        <fullName evidence="3">Secreted protein</fullName>
    </recommendedName>
</protein>
<name>A0ABT2EKU4_9BACT</name>
<comment type="caution">
    <text evidence="1">The sequence shown here is derived from an EMBL/GenBank/DDBJ whole genome shotgun (WGS) entry which is preliminary data.</text>
</comment>
<evidence type="ECO:0000313" key="1">
    <source>
        <dbReference type="EMBL" id="MCS3918554.1"/>
    </source>
</evidence>
<accession>A0ABT2EKU4</accession>
<evidence type="ECO:0000313" key="2">
    <source>
        <dbReference type="Proteomes" id="UP001204798"/>
    </source>
</evidence>
<organism evidence="1 2">
    <name type="scientific">Candidatus Fervidibacter sacchari</name>
    <dbReference type="NCBI Taxonomy" id="1448929"/>
    <lineage>
        <taxon>Bacteria</taxon>
        <taxon>Candidatus Fervidibacterota</taxon>
        <taxon>Candidatus Fervidibacter</taxon>
    </lineage>
</organism>
<sequence length="83" mass="9892">MVIRKRLRMVSSEWRIESFVAIICCHLTNHHSLFTNRRHFAIRCRFANRQSPFANRRRFGKSPLRGEILFMADATPTYLFPLP</sequence>
<dbReference type="EMBL" id="JANUCP010000002">
    <property type="protein sequence ID" value="MCS3918554.1"/>
    <property type="molecule type" value="Genomic_DNA"/>
</dbReference>
<dbReference type="RefSeq" id="WP_259094503.1">
    <property type="nucleotide sequence ID" value="NZ_CP130454.1"/>
</dbReference>
<dbReference type="Proteomes" id="UP001204798">
    <property type="component" value="Unassembled WGS sequence"/>
</dbReference>
<proteinExistence type="predicted"/>